<comment type="similarity">
    <text evidence="10">Belongs to the peptidase M48 family.</text>
</comment>
<evidence type="ECO:0000256" key="10">
    <source>
        <dbReference type="RuleBase" id="RU003983"/>
    </source>
</evidence>
<feature type="domain" description="Peptidase M48" evidence="12">
    <location>
        <begin position="87"/>
        <end position="288"/>
    </location>
</feature>
<keyword evidence="14" id="KW-1185">Reference proteome</keyword>
<dbReference type="PANTHER" id="PTHR43221:SF2">
    <property type="entry name" value="PROTEASE HTPX HOMOLOG"/>
    <property type="match status" value="1"/>
</dbReference>
<comment type="cofactor">
    <cofactor evidence="10">
        <name>Zn(2+)</name>
        <dbReference type="ChEBI" id="CHEBI:29105"/>
    </cofactor>
    <text evidence="10">Binds 1 zinc ion per subunit.</text>
</comment>
<keyword evidence="3 11" id="KW-0812">Transmembrane</keyword>
<dbReference type="Gene3D" id="3.30.2010.10">
    <property type="entry name" value="Metalloproteases ('zincins'), catalytic domain"/>
    <property type="match status" value="1"/>
</dbReference>
<dbReference type="RefSeq" id="WP_317329809.1">
    <property type="nucleotide sequence ID" value="NZ_JAWJZA010000048.1"/>
</dbReference>
<dbReference type="Proteomes" id="UP001272515">
    <property type="component" value="Unassembled WGS sequence"/>
</dbReference>
<evidence type="ECO:0000256" key="4">
    <source>
        <dbReference type="ARBA" id="ARBA00022723"/>
    </source>
</evidence>
<keyword evidence="9 11" id="KW-0472">Membrane</keyword>
<reference evidence="13 14" key="1">
    <citation type="submission" date="2023-10" db="EMBL/GenBank/DDBJ databases">
        <title>Veillonella sp. nov., isolated from a pig farm feces dump.</title>
        <authorList>
            <person name="Chang Y.-H."/>
        </authorList>
    </citation>
    <scope>NUCLEOTIDE SEQUENCE [LARGE SCALE GENOMIC DNA]</scope>
    <source>
        <strain evidence="13 14">YH-vei2233</strain>
    </source>
</reference>
<dbReference type="InterPro" id="IPR050083">
    <property type="entry name" value="HtpX_protease"/>
</dbReference>
<evidence type="ECO:0000256" key="6">
    <source>
        <dbReference type="ARBA" id="ARBA00022833"/>
    </source>
</evidence>
<evidence type="ECO:0000313" key="13">
    <source>
        <dbReference type="EMBL" id="MDV5088138.1"/>
    </source>
</evidence>
<feature type="transmembrane region" description="Helical" evidence="11">
    <location>
        <begin position="161"/>
        <end position="183"/>
    </location>
</feature>
<accession>A0ABU3Z8A4</accession>
<evidence type="ECO:0000259" key="12">
    <source>
        <dbReference type="Pfam" id="PF01435"/>
    </source>
</evidence>
<keyword evidence="2 10" id="KW-0645">Protease</keyword>
<evidence type="ECO:0000256" key="9">
    <source>
        <dbReference type="ARBA" id="ARBA00023136"/>
    </source>
</evidence>
<evidence type="ECO:0000256" key="1">
    <source>
        <dbReference type="ARBA" id="ARBA00022475"/>
    </source>
</evidence>
<keyword evidence="8 10" id="KW-0482">Metalloprotease</keyword>
<dbReference type="InterPro" id="IPR001915">
    <property type="entry name" value="Peptidase_M48"/>
</dbReference>
<evidence type="ECO:0000256" key="2">
    <source>
        <dbReference type="ARBA" id="ARBA00022670"/>
    </source>
</evidence>
<feature type="transmembrane region" description="Helical" evidence="11">
    <location>
        <begin position="42"/>
        <end position="64"/>
    </location>
</feature>
<evidence type="ECO:0000313" key="14">
    <source>
        <dbReference type="Proteomes" id="UP001272515"/>
    </source>
</evidence>
<dbReference type="EC" id="3.4.24.-" evidence="13"/>
<gene>
    <name evidence="13" type="ORF">RVY80_04655</name>
</gene>
<name>A0ABU3Z8A4_9FIRM</name>
<keyword evidence="7 11" id="KW-1133">Transmembrane helix</keyword>
<evidence type="ECO:0000256" key="8">
    <source>
        <dbReference type="ARBA" id="ARBA00023049"/>
    </source>
</evidence>
<evidence type="ECO:0000256" key="7">
    <source>
        <dbReference type="ARBA" id="ARBA00022989"/>
    </source>
</evidence>
<dbReference type="PANTHER" id="PTHR43221">
    <property type="entry name" value="PROTEASE HTPX"/>
    <property type="match status" value="1"/>
</dbReference>
<keyword evidence="6 10" id="KW-0862">Zinc</keyword>
<protein>
    <submittedName>
        <fullName evidence="13">M48 family metalloprotease</fullName>
        <ecNumber evidence="13">3.4.24.-</ecNumber>
    </submittedName>
</protein>
<comment type="caution">
    <text evidence="13">The sequence shown here is derived from an EMBL/GenBank/DDBJ whole genome shotgun (WGS) entry which is preliminary data.</text>
</comment>
<dbReference type="EMBL" id="JAWJZB010000005">
    <property type="protein sequence ID" value="MDV5088138.1"/>
    <property type="molecule type" value="Genomic_DNA"/>
</dbReference>
<evidence type="ECO:0000256" key="11">
    <source>
        <dbReference type="SAM" id="Phobius"/>
    </source>
</evidence>
<evidence type="ECO:0000256" key="5">
    <source>
        <dbReference type="ARBA" id="ARBA00022801"/>
    </source>
</evidence>
<keyword evidence="1" id="KW-1003">Cell membrane</keyword>
<proteinExistence type="inferred from homology"/>
<feature type="transmembrane region" description="Helical" evidence="11">
    <location>
        <begin position="195"/>
        <end position="218"/>
    </location>
</feature>
<organism evidence="13 14">
    <name type="scientific">Veillonella absiana</name>
    <dbReference type="NCBI Taxonomy" id="3079305"/>
    <lineage>
        <taxon>Bacteria</taxon>
        <taxon>Bacillati</taxon>
        <taxon>Bacillota</taxon>
        <taxon>Negativicutes</taxon>
        <taxon>Veillonellales</taxon>
        <taxon>Veillonellaceae</taxon>
        <taxon>Veillonella</taxon>
    </lineage>
</organism>
<evidence type="ECO:0000256" key="3">
    <source>
        <dbReference type="ARBA" id="ARBA00022692"/>
    </source>
</evidence>
<dbReference type="GO" id="GO:0008237">
    <property type="term" value="F:metallopeptidase activity"/>
    <property type="evidence" value="ECO:0007669"/>
    <property type="project" value="UniProtKB-KW"/>
</dbReference>
<sequence length="294" mass="33445">MFVTFLTFIVNFVVVTWILLWTQTVYPFKFPELLQFMQWADIPYNIGNTSMIVATVILMVPFMLSHTRLMQYVLVKTLGCRTPSADERQYLEQIVEFLCQRSGESPNKYHLYVKRDDTLNAFAVGRDNICVHTGLLNVMNAPQVAAIVAHEMGHIQNNDTIYGVGCGAIAWAGNGVVQLYVTFIRILSIFASLPIIGWLIAIIILFVNLQLWVMQFFLNLPLQLIDMFSSRQNEYAADRYACEIGLGRELYEGLAILMKFSGESKMGFFSNLMSTHPATPKRLARIQEYLNGTV</sequence>
<dbReference type="Pfam" id="PF01435">
    <property type="entry name" value="Peptidase_M48"/>
    <property type="match status" value="1"/>
</dbReference>
<feature type="transmembrane region" description="Helical" evidence="11">
    <location>
        <begin position="5"/>
        <end position="22"/>
    </location>
</feature>
<keyword evidence="4" id="KW-0479">Metal-binding</keyword>
<keyword evidence="5 10" id="KW-0378">Hydrolase</keyword>